<comment type="subunit">
    <text evidence="8">Interacts with the MHF histone-fold complex to form the FANCM-MHF complex.</text>
</comment>
<keyword evidence="4 11" id="KW-0378">Hydrolase</keyword>
<dbReference type="GO" id="GO:0005524">
    <property type="term" value="F:ATP binding"/>
    <property type="evidence" value="ECO:0007669"/>
    <property type="project" value="UniProtKB-UniRule"/>
</dbReference>
<feature type="compositionally biased region" description="Pro residues" evidence="9">
    <location>
        <begin position="131"/>
        <end position="155"/>
    </location>
</feature>
<evidence type="ECO:0000256" key="1">
    <source>
        <dbReference type="ARBA" id="ARBA00004123"/>
    </source>
</evidence>
<comment type="catalytic activity">
    <reaction evidence="8">
        <text>ATP + H2O = ADP + phosphate + H(+)</text>
        <dbReference type="Rhea" id="RHEA:13065"/>
        <dbReference type="ChEBI" id="CHEBI:15377"/>
        <dbReference type="ChEBI" id="CHEBI:15378"/>
        <dbReference type="ChEBI" id="CHEBI:30616"/>
        <dbReference type="ChEBI" id="CHEBI:43474"/>
        <dbReference type="ChEBI" id="CHEBI:456216"/>
        <dbReference type="EC" id="3.6.4.12"/>
    </reaction>
</comment>
<evidence type="ECO:0000256" key="2">
    <source>
        <dbReference type="ARBA" id="ARBA00009889"/>
    </source>
</evidence>
<dbReference type="InterPro" id="IPR006935">
    <property type="entry name" value="Helicase/UvrB_N"/>
</dbReference>
<accession>A0A8H8DF07</accession>
<comment type="function">
    <text evidence="8">ATP-dependent DNA helicase involved in DNA damage repair by homologous recombination and in genome maintenance. Capable of unwinding D-loops. Plays a role in limiting crossover recombinants during mitotic DNA double-strand break (DSB) repair. Component of a FANCM-MHF complex which promotes gene conversion at blocked replication forks, probably by reversal of the stalled fork.</text>
</comment>
<feature type="compositionally biased region" description="Low complexity" evidence="9">
    <location>
        <begin position="176"/>
        <end position="191"/>
    </location>
</feature>
<dbReference type="GO" id="GO:0043138">
    <property type="term" value="F:3'-5' DNA helicase activity"/>
    <property type="evidence" value="ECO:0007669"/>
    <property type="project" value="TreeGrafter"/>
</dbReference>
<dbReference type="PROSITE" id="PS51192">
    <property type="entry name" value="HELICASE_ATP_BIND_1"/>
    <property type="match status" value="1"/>
</dbReference>
<feature type="compositionally biased region" description="Basic and acidic residues" evidence="9">
    <location>
        <begin position="55"/>
        <end position="67"/>
    </location>
</feature>
<dbReference type="InterPro" id="IPR002464">
    <property type="entry name" value="DNA/RNA_helicase_DEAH_CS"/>
</dbReference>
<feature type="region of interest" description="Disordered" evidence="9">
    <location>
        <begin position="121"/>
        <end position="157"/>
    </location>
</feature>
<dbReference type="GO" id="GO:0000400">
    <property type="term" value="F:four-way junction DNA binding"/>
    <property type="evidence" value="ECO:0007669"/>
    <property type="project" value="TreeGrafter"/>
</dbReference>
<keyword evidence="5" id="KW-0347">Helicase</keyword>
<dbReference type="Proteomes" id="UP000673691">
    <property type="component" value="Unassembled WGS sequence"/>
</dbReference>
<dbReference type="InterPro" id="IPR027417">
    <property type="entry name" value="P-loop_NTPase"/>
</dbReference>
<dbReference type="InterPro" id="IPR014001">
    <property type="entry name" value="Helicase_ATP-bd"/>
</dbReference>
<dbReference type="OrthoDB" id="164902at2759"/>
<dbReference type="GO" id="GO:0036297">
    <property type="term" value="P:interstrand cross-link repair"/>
    <property type="evidence" value="ECO:0007669"/>
    <property type="project" value="TreeGrafter"/>
</dbReference>
<comment type="similarity">
    <text evidence="2 8">Belongs to the DEAD box helicase family. DEAH subfamily. FANCM sub-subfamily.</text>
</comment>
<evidence type="ECO:0000256" key="4">
    <source>
        <dbReference type="ARBA" id="ARBA00022801"/>
    </source>
</evidence>
<dbReference type="SMART" id="SM00487">
    <property type="entry name" value="DEXDc"/>
    <property type="match status" value="1"/>
</dbReference>
<dbReference type="InterPro" id="IPR044749">
    <property type="entry name" value="FANCM_DEXDc"/>
</dbReference>
<dbReference type="GO" id="GO:0009378">
    <property type="term" value="F:four-way junction helicase activity"/>
    <property type="evidence" value="ECO:0007669"/>
    <property type="project" value="TreeGrafter"/>
</dbReference>
<name>A0A8H8DF07_9FUNG</name>
<dbReference type="Gene3D" id="3.40.50.300">
    <property type="entry name" value="P-loop containing nucleotide triphosphate hydrolases"/>
    <property type="match status" value="1"/>
</dbReference>
<evidence type="ECO:0000256" key="8">
    <source>
        <dbReference type="RuleBase" id="RU367027"/>
    </source>
</evidence>
<feature type="non-terminal residue" evidence="11">
    <location>
        <position position="1"/>
    </location>
</feature>
<dbReference type="GO" id="GO:0005634">
    <property type="term" value="C:nucleus"/>
    <property type="evidence" value="ECO:0007669"/>
    <property type="project" value="UniProtKB-SubCell"/>
</dbReference>
<dbReference type="EC" id="3.6.4.12" evidence="8"/>
<dbReference type="Pfam" id="PF04851">
    <property type="entry name" value="ResIII"/>
    <property type="match status" value="1"/>
</dbReference>
<protein>
    <recommendedName>
        <fullName evidence="8">ATP-dependent DNA helicase</fullName>
        <ecNumber evidence="8">3.6.4.12</ecNumber>
    </recommendedName>
</protein>
<dbReference type="FunFam" id="3.40.50.300:FF:000861">
    <property type="entry name" value="Fanconi anemia, complementation group M"/>
    <property type="match status" value="1"/>
</dbReference>
<reference evidence="11 12" key="1">
    <citation type="journal article" name="Sci. Rep.">
        <title>Genome-scale phylogenetic analyses confirm Olpidium as the closest living zoosporic fungus to the non-flagellated, terrestrial fungi.</title>
        <authorList>
            <person name="Chang Y."/>
            <person name="Rochon D."/>
            <person name="Sekimoto S."/>
            <person name="Wang Y."/>
            <person name="Chovatia M."/>
            <person name="Sandor L."/>
            <person name="Salamov A."/>
            <person name="Grigoriev I.V."/>
            <person name="Stajich J.E."/>
            <person name="Spatafora J.W."/>
        </authorList>
    </citation>
    <scope>NUCLEOTIDE SEQUENCE [LARGE SCALE GENOMIC DNA]</scope>
    <source>
        <strain evidence="11">S191</strain>
    </source>
</reference>
<dbReference type="GO" id="GO:0016787">
    <property type="term" value="F:hydrolase activity"/>
    <property type="evidence" value="ECO:0007669"/>
    <property type="project" value="UniProtKB-KW"/>
</dbReference>
<dbReference type="EMBL" id="JAEFCI010012871">
    <property type="protein sequence ID" value="KAG5455736.1"/>
    <property type="molecule type" value="Genomic_DNA"/>
</dbReference>
<evidence type="ECO:0000313" key="11">
    <source>
        <dbReference type="EMBL" id="KAG5455736.1"/>
    </source>
</evidence>
<feature type="region of interest" description="Disordered" evidence="9">
    <location>
        <begin position="172"/>
        <end position="213"/>
    </location>
</feature>
<evidence type="ECO:0000259" key="10">
    <source>
        <dbReference type="PROSITE" id="PS51192"/>
    </source>
</evidence>
<feature type="domain" description="Helicase ATP-binding" evidence="10">
    <location>
        <begin position="254"/>
        <end position="422"/>
    </location>
</feature>
<organism evidence="11 12">
    <name type="scientific">Olpidium bornovanus</name>
    <dbReference type="NCBI Taxonomy" id="278681"/>
    <lineage>
        <taxon>Eukaryota</taxon>
        <taxon>Fungi</taxon>
        <taxon>Fungi incertae sedis</taxon>
        <taxon>Olpidiomycota</taxon>
        <taxon>Olpidiomycotina</taxon>
        <taxon>Olpidiomycetes</taxon>
        <taxon>Olpidiales</taxon>
        <taxon>Olpidiaceae</taxon>
        <taxon>Olpidium</taxon>
    </lineage>
</organism>
<dbReference type="PANTHER" id="PTHR14025">
    <property type="entry name" value="FANCONI ANEMIA GROUP M FANCM FAMILY MEMBER"/>
    <property type="match status" value="1"/>
</dbReference>
<dbReference type="AlphaFoldDB" id="A0A8H8DF07"/>
<keyword evidence="3" id="KW-0547">Nucleotide-binding</keyword>
<dbReference type="PROSITE" id="PS00690">
    <property type="entry name" value="DEAH_ATP_HELICASE"/>
    <property type="match status" value="1"/>
</dbReference>
<dbReference type="SUPFAM" id="SSF52540">
    <property type="entry name" value="P-loop containing nucleoside triphosphate hydrolases"/>
    <property type="match status" value="1"/>
</dbReference>
<keyword evidence="7" id="KW-0539">Nucleus</keyword>
<evidence type="ECO:0000256" key="6">
    <source>
        <dbReference type="ARBA" id="ARBA00022840"/>
    </source>
</evidence>
<evidence type="ECO:0000313" key="12">
    <source>
        <dbReference type="Proteomes" id="UP000673691"/>
    </source>
</evidence>
<evidence type="ECO:0000256" key="9">
    <source>
        <dbReference type="SAM" id="MobiDB-lite"/>
    </source>
</evidence>
<keyword evidence="6" id="KW-0067">ATP-binding</keyword>
<sequence>ICYFAFPGWSPAPRRWCHRHIFWLGRLGRPPREVRAAARQHSRPTEGGGGARATGNDRADAARRPEAVRQMSPLSSSGGNLDGVRFDDGDEFDDGDDGFFEDDAFLREFEAAEANALAAGLAGGRGTPGEAGPPPPPPPPPPPRPLPQVAPPPLEPRLGAFGLLAQRSTAVTGGIRSADSRGAACGSAAGGDRPKRLGAPLRDGASSGGAGPRQTTLFESFRSSQADFLGFDPDAVRSWVYPMNYPVRDYQFAIVCKALFNNTLVSIPTGLGKTFIAAVVMYNFYRWFPRSKVLFMAPTKPLVAQQIRACHDVCGIPQADSVELTGAQNPESRRAAWAGKRVFFLTPQVLHNDLRTEACPAAEVSCVIVDEAHRATGNHANCEVIRELSRRNREFRVVGLTATPGTKVESIQAVVDNMLISKIELRTEDSPDIKPYTFQTQRDPIVVPL</sequence>
<comment type="subcellular location">
    <subcellularLocation>
        <location evidence="1 8">Nucleus</location>
    </subcellularLocation>
</comment>
<dbReference type="SUPFAM" id="SSF101447">
    <property type="entry name" value="Formin homology 2 domain (FH2 domain)"/>
    <property type="match status" value="1"/>
</dbReference>
<gene>
    <name evidence="11" type="ORF">BJ554DRAFT_4744</name>
</gene>
<feature type="region of interest" description="Disordered" evidence="9">
    <location>
        <begin position="34"/>
        <end position="95"/>
    </location>
</feature>
<comment type="caution">
    <text evidence="11">The sequence shown here is derived from an EMBL/GenBank/DDBJ whole genome shotgun (WGS) entry which is preliminary data.</text>
</comment>
<dbReference type="GO" id="GO:0045003">
    <property type="term" value="P:double-strand break repair via synthesis-dependent strand annealing"/>
    <property type="evidence" value="ECO:0007669"/>
    <property type="project" value="TreeGrafter"/>
</dbReference>
<proteinExistence type="inferred from homology"/>
<dbReference type="CDD" id="cd18033">
    <property type="entry name" value="DEXDc_FANCM"/>
    <property type="match status" value="1"/>
</dbReference>
<evidence type="ECO:0000256" key="5">
    <source>
        <dbReference type="ARBA" id="ARBA00022806"/>
    </source>
</evidence>
<evidence type="ECO:0000256" key="3">
    <source>
        <dbReference type="ARBA" id="ARBA00022741"/>
    </source>
</evidence>
<keyword evidence="12" id="KW-1185">Reference proteome</keyword>
<dbReference type="PANTHER" id="PTHR14025:SF20">
    <property type="entry name" value="FANCONI ANEMIA GROUP M PROTEIN"/>
    <property type="match status" value="1"/>
</dbReference>
<evidence type="ECO:0000256" key="7">
    <source>
        <dbReference type="ARBA" id="ARBA00023242"/>
    </source>
</evidence>
<feature type="non-terminal residue" evidence="11">
    <location>
        <position position="449"/>
    </location>
</feature>